<accession>A0A252F4S2</accession>
<dbReference type="EMBL" id="NHOC01000005">
    <property type="protein sequence ID" value="OUM20769.1"/>
    <property type="molecule type" value="Genomic_DNA"/>
</dbReference>
<dbReference type="InterPro" id="IPR029069">
    <property type="entry name" value="HotDog_dom_sf"/>
</dbReference>
<evidence type="ECO:0000256" key="14">
    <source>
        <dbReference type="ARBA" id="ARBA00037002"/>
    </source>
</evidence>
<evidence type="ECO:0000256" key="15">
    <source>
        <dbReference type="ARBA" id="ARBA00038456"/>
    </source>
</evidence>
<evidence type="ECO:0000256" key="23">
    <source>
        <dbReference type="ARBA" id="ARBA00048180"/>
    </source>
</evidence>
<protein>
    <recommendedName>
        <fullName evidence="17">Acyl-coenzyme A thioesterase THEM4</fullName>
        <ecNumber evidence="16">3.1.2.2</ecNumber>
    </recommendedName>
    <alternativeName>
        <fullName evidence="18">Thioesterase superfamily member 4</fullName>
    </alternativeName>
</protein>
<evidence type="ECO:0000256" key="11">
    <source>
        <dbReference type="ARBA" id="ARBA00023136"/>
    </source>
</evidence>
<evidence type="ECO:0000256" key="20">
    <source>
        <dbReference type="ARBA" id="ARBA00047734"/>
    </source>
</evidence>
<evidence type="ECO:0000256" key="12">
    <source>
        <dbReference type="ARBA" id="ARBA00023273"/>
    </source>
</evidence>
<feature type="region of interest" description="Disordered" evidence="24">
    <location>
        <begin position="162"/>
        <end position="189"/>
    </location>
</feature>
<evidence type="ECO:0000256" key="3">
    <source>
        <dbReference type="ARBA" id="ARBA00004632"/>
    </source>
</evidence>
<dbReference type="OrthoDB" id="328435at2"/>
<dbReference type="AlphaFoldDB" id="A0A252F4S2"/>
<keyword evidence="6" id="KW-0053">Apoptosis</keyword>
<evidence type="ECO:0000256" key="18">
    <source>
        <dbReference type="ARBA" id="ARBA00043210"/>
    </source>
</evidence>
<comment type="catalytic activity">
    <reaction evidence="21">
        <text>decanoyl-CoA + H2O = decanoate + CoA + H(+)</text>
        <dbReference type="Rhea" id="RHEA:40059"/>
        <dbReference type="ChEBI" id="CHEBI:15377"/>
        <dbReference type="ChEBI" id="CHEBI:15378"/>
        <dbReference type="ChEBI" id="CHEBI:27689"/>
        <dbReference type="ChEBI" id="CHEBI:57287"/>
        <dbReference type="ChEBI" id="CHEBI:61430"/>
    </reaction>
    <physiologicalReaction direction="left-to-right" evidence="21">
        <dbReference type="Rhea" id="RHEA:40060"/>
    </physiologicalReaction>
</comment>
<keyword evidence="9" id="KW-0809">Transit peptide</keyword>
<evidence type="ECO:0000256" key="2">
    <source>
        <dbReference type="ARBA" id="ARBA00004496"/>
    </source>
</evidence>
<evidence type="ECO:0000256" key="22">
    <source>
        <dbReference type="ARBA" id="ARBA00048074"/>
    </source>
</evidence>
<name>A0A252F4S2_9FIRM</name>
<keyword evidence="27" id="KW-1185">Reference proteome</keyword>
<evidence type="ECO:0000256" key="19">
    <source>
        <dbReference type="ARBA" id="ARBA00047588"/>
    </source>
</evidence>
<comment type="catalytic activity">
    <reaction evidence="20">
        <text>hexadecanoyl-CoA + H2O = hexadecanoate + CoA + H(+)</text>
        <dbReference type="Rhea" id="RHEA:16645"/>
        <dbReference type="ChEBI" id="CHEBI:7896"/>
        <dbReference type="ChEBI" id="CHEBI:15377"/>
        <dbReference type="ChEBI" id="CHEBI:15378"/>
        <dbReference type="ChEBI" id="CHEBI:57287"/>
        <dbReference type="ChEBI" id="CHEBI:57379"/>
        <dbReference type="EC" id="3.1.2.2"/>
    </reaction>
    <physiologicalReaction direction="left-to-right" evidence="20">
        <dbReference type="Rhea" id="RHEA:16646"/>
    </physiologicalReaction>
</comment>
<evidence type="ECO:0000256" key="13">
    <source>
        <dbReference type="ARBA" id="ARBA00035852"/>
    </source>
</evidence>
<dbReference type="SUPFAM" id="SSF54637">
    <property type="entry name" value="Thioesterase/thiol ester dehydrase-isomerase"/>
    <property type="match status" value="1"/>
</dbReference>
<evidence type="ECO:0000259" key="25">
    <source>
        <dbReference type="Pfam" id="PF03061"/>
    </source>
</evidence>
<keyword evidence="7" id="KW-0378">Hydrolase</keyword>
<comment type="catalytic activity">
    <reaction evidence="19">
        <text>octanoyl-CoA + H2O = octanoate + CoA + H(+)</text>
        <dbReference type="Rhea" id="RHEA:30143"/>
        <dbReference type="ChEBI" id="CHEBI:15377"/>
        <dbReference type="ChEBI" id="CHEBI:15378"/>
        <dbReference type="ChEBI" id="CHEBI:25646"/>
        <dbReference type="ChEBI" id="CHEBI:57287"/>
        <dbReference type="ChEBI" id="CHEBI:57386"/>
    </reaction>
    <physiologicalReaction direction="left-to-right" evidence="19">
        <dbReference type="Rhea" id="RHEA:30144"/>
    </physiologicalReaction>
</comment>
<evidence type="ECO:0000256" key="21">
    <source>
        <dbReference type="ARBA" id="ARBA00047969"/>
    </source>
</evidence>
<dbReference type="Pfam" id="PF03061">
    <property type="entry name" value="4HBT"/>
    <property type="match status" value="1"/>
</dbReference>
<dbReference type="Gene3D" id="3.10.129.10">
    <property type="entry name" value="Hotdog Thioesterase"/>
    <property type="match status" value="1"/>
</dbReference>
<dbReference type="GO" id="GO:0005737">
    <property type="term" value="C:cytoplasm"/>
    <property type="evidence" value="ECO:0007669"/>
    <property type="project" value="UniProtKB-SubCell"/>
</dbReference>
<dbReference type="InterPro" id="IPR052365">
    <property type="entry name" value="THEM4/THEM5_acyl-CoA_thioest"/>
</dbReference>
<comment type="catalytic activity">
    <reaction evidence="14">
        <text>(9Z)-octadecenoyl-CoA + H2O = (9Z)-octadecenoate + CoA + H(+)</text>
        <dbReference type="Rhea" id="RHEA:40139"/>
        <dbReference type="ChEBI" id="CHEBI:15377"/>
        <dbReference type="ChEBI" id="CHEBI:15378"/>
        <dbReference type="ChEBI" id="CHEBI:30823"/>
        <dbReference type="ChEBI" id="CHEBI:57287"/>
        <dbReference type="ChEBI" id="CHEBI:57387"/>
    </reaction>
    <physiologicalReaction direction="left-to-right" evidence="14">
        <dbReference type="Rhea" id="RHEA:40140"/>
    </physiologicalReaction>
</comment>
<comment type="subcellular location">
    <subcellularLocation>
        <location evidence="3">Cell projection</location>
        <location evidence="3">Ruffle membrane</location>
    </subcellularLocation>
    <subcellularLocation>
        <location evidence="2">Cytoplasm</location>
    </subcellularLocation>
    <subcellularLocation>
        <location evidence="1">Membrane</location>
        <topology evidence="1">Peripheral membrane protein</topology>
    </subcellularLocation>
</comment>
<keyword evidence="10" id="KW-0443">Lipid metabolism</keyword>
<evidence type="ECO:0000256" key="1">
    <source>
        <dbReference type="ARBA" id="ARBA00004170"/>
    </source>
</evidence>
<comment type="catalytic activity">
    <reaction evidence="13">
        <text>(5Z,8Z,11Z,14Z)-eicosatetraenoyl-CoA + H2O = (5Z,8Z,11Z,14Z)-eicosatetraenoate + CoA + H(+)</text>
        <dbReference type="Rhea" id="RHEA:40151"/>
        <dbReference type="ChEBI" id="CHEBI:15377"/>
        <dbReference type="ChEBI" id="CHEBI:15378"/>
        <dbReference type="ChEBI" id="CHEBI:32395"/>
        <dbReference type="ChEBI" id="CHEBI:57287"/>
        <dbReference type="ChEBI" id="CHEBI:57368"/>
    </reaction>
    <physiologicalReaction direction="left-to-right" evidence="13">
        <dbReference type="Rhea" id="RHEA:40152"/>
    </physiologicalReaction>
</comment>
<proteinExistence type="inferred from homology"/>
<dbReference type="GO" id="GO:0006631">
    <property type="term" value="P:fatty acid metabolic process"/>
    <property type="evidence" value="ECO:0007669"/>
    <property type="project" value="UniProtKB-KW"/>
</dbReference>
<dbReference type="InterPro" id="IPR003736">
    <property type="entry name" value="PAAI_dom"/>
</dbReference>
<gene>
    <name evidence="26" type="ORF">CBW42_08060</name>
</gene>
<feature type="compositionally biased region" description="Basic and acidic residues" evidence="24">
    <location>
        <begin position="10"/>
        <end position="22"/>
    </location>
</feature>
<dbReference type="InterPro" id="IPR006683">
    <property type="entry name" value="Thioestr_dom"/>
</dbReference>
<dbReference type="CDD" id="cd03443">
    <property type="entry name" value="PaaI_thioesterase"/>
    <property type="match status" value="1"/>
</dbReference>
<dbReference type="NCBIfam" id="TIGR00369">
    <property type="entry name" value="unchar_dom_1"/>
    <property type="match status" value="1"/>
</dbReference>
<feature type="compositionally biased region" description="Basic and acidic residues" evidence="24">
    <location>
        <begin position="174"/>
        <end position="189"/>
    </location>
</feature>
<dbReference type="Proteomes" id="UP000194903">
    <property type="component" value="Unassembled WGS sequence"/>
</dbReference>
<dbReference type="GO" id="GO:0016289">
    <property type="term" value="F:acyl-CoA hydrolase activity"/>
    <property type="evidence" value="ECO:0007669"/>
    <property type="project" value="UniProtKB-ARBA"/>
</dbReference>
<comment type="caution">
    <text evidence="26">The sequence shown here is derived from an EMBL/GenBank/DDBJ whole genome shotgun (WGS) entry which is preliminary data.</text>
</comment>
<dbReference type="EC" id="3.1.2.2" evidence="16"/>
<keyword evidence="5" id="KW-0963">Cytoplasm</keyword>
<dbReference type="PANTHER" id="PTHR12418">
    <property type="entry name" value="ACYL-COENZYME A THIOESTERASE THEM4"/>
    <property type="match status" value="1"/>
</dbReference>
<evidence type="ECO:0000256" key="4">
    <source>
        <dbReference type="ARBA" id="ARBA00022475"/>
    </source>
</evidence>
<evidence type="ECO:0000256" key="7">
    <source>
        <dbReference type="ARBA" id="ARBA00022801"/>
    </source>
</evidence>
<comment type="similarity">
    <text evidence="15">Belongs to the THEM4/THEM5 thioesterase family.</text>
</comment>
<dbReference type="PANTHER" id="PTHR12418:SF19">
    <property type="entry name" value="ACYL-COENZYME A THIOESTERASE THEM4"/>
    <property type="match status" value="1"/>
</dbReference>
<evidence type="ECO:0000256" key="10">
    <source>
        <dbReference type="ARBA" id="ARBA00023098"/>
    </source>
</evidence>
<comment type="catalytic activity">
    <reaction evidence="23">
        <text>tetradecanoyl-CoA + H2O = tetradecanoate + CoA + H(+)</text>
        <dbReference type="Rhea" id="RHEA:40119"/>
        <dbReference type="ChEBI" id="CHEBI:15377"/>
        <dbReference type="ChEBI" id="CHEBI:15378"/>
        <dbReference type="ChEBI" id="CHEBI:30807"/>
        <dbReference type="ChEBI" id="CHEBI:57287"/>
        <dbReference type="ChEBI" id="CHEBI:57385"/>
    </reaction>
    <physiologicalReaction direction="left-to-right" evidence="23">
        <dbReference type="Rhea" id="RHEA:40120"/>
    </physiologicalReaction>
</comment>
<reference evidence="26 27" key="1">
    <citation type="submission" date="2017-05" db="EMBL/GenBank/DDBJ databases">
        <title>Butyricicoccus porcorum sp. nov. a butyrate-producing bacterium from the swine intestinal tract.</title>
        <authorList>
            <person name="Trachsel J."/>
            <person name="Humphrey S."/>
            <person name="Allen H.K."/>
        </authorList>
    </citation>
    <scope>NUCLEOTIDE SEQUENCE [LARGE SCALE GENOMIC DNA]</scope>
    <source>
        <strain evidence="26">BB10</strain>
    </source>
</reference>
<feature type="region of interest" description="Disordered" evidence="24">
    <location>
        <begin position="1"/>
        <end position="22"/>
    </location>
</feature>
<evidence type="ECO:0000256" key="9">
    <source>
        <dbReference type="ARBA" id="ARBA00022946"/>
    </source>
</evidence>
<evidence type="ECO:0000256" key="6">
    <source>
        <dbReference type="ARBA" id="ARBA00022703"/>
    </source>
</evidence>
<feature type="domain" description="Thioesterase" evidence="25">
    <location>
        <begin position="74"/>
        <end position="147"/>
    </location>
</feature>
<evidence type="ECO:0000313" key="26">
    <source>
        <dbReference type="EMBL" id="OUM20769.1"/>
    </source>
</evidence>
<keyword evidence="12" id="KW-0966">Cell projection</keyword>
<keyword evidence="8" id="KW-0276">Fatty acid metabolism</keyword>
<dbReference type="GO" id="GO:0016020">
    <property type="term" value="C:membrane"/>
    <property type="evidence" value="ECO:0007669"/>
    <property type="project" value="UniProtKB-SubCell"/>
</dbReference>
<evidence type="ECO:0000256" key="5">
    <source>
        <dbReference type="ARBA" id="ARBA00022490"/>
    </source>
</evidence>
<sequence>MSTRKKKRKKEDDRTMSQPKDYHEQRLRAAIYRRTHAEPGSVNDRIPPQFISCSDDGKICTVSYALKPEMRNPMGWLHGGVTSAMFDMGMGLLVYYNAGFALCPTASMTVNYLRPGRIGGSLIVRSEIVFQGRKIFHTSAQAWMEDDPDRLVATATASYIRSLPPGSDPAIQKDASDSKQTEPAERKKI</sequence>
<organism evidence="26 27">
    <name type="scientific">Butyricicoccus porcorum</name>
    <dbReference type="NCBI Taxonomy" id="1945634"/>
    <lineage>
        <taxon>Bacteria</taxon>
        <taxon>Bacillati</taxon>
        <taxon>Bacillota</taxon>
        <taxon>Clostridia</taxon>
        <taxon>Eubacteriales</taxon>
        <taxon>Butyricicoccaceae</taxon>
        <taxon>Butyricicoccus</taxon>
    </lineage>
</organism>
<evidence type="ECO:0000256" key="16">
    <source>
        <dbReference type="ARBA" id="ARBA00038848"/>
    </source>
</evidence>
<comment type="catalytic activity">
    <reaction evidence="22">
        <text>dodecanoyl-CoA + H2O = dodecanoate + CoA + H(+)</text>
        <dbReference type="Rhea" id="RHEA:30135"/>
        <dbReference type="ChEBI" id="CHEBI:15377"/>
        <dbReference type="ChEBI" id="CHEBI:15378"/>
        <dbReference type="ChEBI" id="CHEBI:18262"/>
        <dbReference type="ChEBI" id="CHEBI:57287"/>
        <dbReference type="ChEBI" id="CHEBI:57375"/>
    </reaction>
    <physiologicalReaction direction="left-to-right" evidence="22">
        <dbReference type="Rhea" id="RHEA:30136"/>
    </physiologicalReaction>
</comment>
<evidence type="ECO:0000256" key="24">
    <source>
        <dbReference type="SAM" id="MobiDB-lite"/>
    </source>
</evidence>
<evidence type="ECO:0000256" key="17">
    <source>
        <dbReference type="ARBA" id="ARBA00040123"/>
    </source>
</evidence>
<keyword evidence="4" id="KW-1003">Cell membrane</keyword>
<keyword evidence="11" id="KW-0472">Membrane</keyword>
<evidence type="ECO:0000313" key="27">
    <source>
        <dbReference type="Proteomes" id="UP000194903"/>
    </source>
</evidence>
<evidence type="ECO:0000256" key="8">
    <source>
        <dbReference type="ARBA" id="ARBA00022832"/>
    </source>
</evidence>